<evidence type="ECO:0000313" key="1">
    <source>
        <dbReference type="EMBL" id="MCU4739937.1"/>
    </source>
</evidence>
<comment type="caution">
    <text evidence="1">The sequence shown here is derived from an EMBL/GenBank/DDBJ whole genome shotgun (WGS) entry which is preliminary data.</text>
</comment>
<name>A0AAP2YVW5_9EURY</name>
<dbReference type="RefSeq" id="WP_338001796.1">
    <property type="nucleotide sequence ID" value="NZ_JAOPKA010000001.1"/>
</dbReference>
<reference evidence="1" key="1">
    <citation type="submission" date="2022-09" db="EMBL/GenBank/DDBJ databases">
        <title>Enrichment on poylsaccharides allowed isolation of novel metabolic and taxonomic groups of Haloarchaea.</title>
        <authorList>
            <person name="Sorokin D.Y."/>
            <person name="Elcheninov A.G."/>
            <person name="Khizhniak T.V."/>
            <person name="Kolganova T.V."/>
            <person name="Kublanov I.V."/>
        </authorList>
    </citation>
    <scope>NUCLEOTIDE SEQUENCE</scope>
    <source>
        <strain evidence="1">AArc-xg1-1</strain>
    </source>
</reference>
<gene>
    <name evidence="1" type="ORF">OB960_00790</name>
</gene>
<dbReference type="Pfam" id="PF00268">
    <property type="entry name" value="Ribonuc_red_sm"/>
    <property type="match status" value="1"/>
</dbReference>
<dbReference type="Gene3D" id="1.10.620.20">
    <property type="entry name" value="Ribonucleotide Reductase, subunit A"/>
    <property type="match status" value="1"/>
</dbReference>
<dbReference type="GO" id="GO:0016491">
    <property type="term" value="F:oxidoreductase activity"/>
    <property type="evidence" value="ECO:0007669"/>
    <property type="project" value="InterPro"/>
</dbReference>
<protein>
    <submittedName>
        <fullName evidence="1">Ribonucleotide-diphosphate reductase subunit beta</fullName>
    </submittedName>
</protein>
<dbReference type="InterPro" id="IPR000358">
    <property type="entry name" value="RNR_small_fam"/>
</dbReference>
<proteinExistence type="predicted"/>
<evidence type="ECO:0000313" key="2">
    <source>
        <dbReference type="Proteomes" id="UP001321018"/>
    </source>
</evidence>
<dbReference type="Proteomes" id="UP001321018">
    <property type="component" value="Unassembled WGS sequence"/>
</dbReference>
<organism evidence="1 2">
    <name type="scientific">Natronoglomus mannanivorans</name>
    <dbReference type="NCBI Taxonomy" id="2979990"/>
    <lineage>
        <taxon>Archaea</taxon>
        <taxon>Methanobacteriati</taxon>
        <taxon>Methanobacteriota</taxon>
        <taxon>Stenosarchaea group</taxon>
        <taxon>Halobacteria</taxon>
        <taxon>Halobacteriales</taxon>
        <taxon>Natrialbaceae</taxon>
        <taxon>Natronoglomus</taxon>
    </lineage>
</organism>
<dbReference type="AlphaFoldDB" id="A0AAP2YVW5"/>
<dbReference type="InterPro" id="IPR009078">
    <property type="entry name" value="Ferritin-like_SF"/>
</dbReference>
<dbReference type="EMBL" id="JAOPKA010000001">
    <property type="protein sequence ID" value="MCU4739937.1"/>
    <property type="molecule type" value="Genomic_DNA"/>
</dbReference>
<dbReference type="SUPFAM" id="SSF47240">
    <property type="entry name" value="Ferritin-like"/>
    <property type="match status" value="1"/>
</dbReference>
<accession>A0AAP2YVW5</accession>
<dbReference type="GO" id="GO:0009263">
    <property type="term" value="P:deoxyribonucleotide biosynthetic process"/>
    <property type="evidence" value="ECO:0007669"/>
    <property type="project" value="InterPro"/>
</dbReference>
<sequence length="294" mass="33466">MTTRAPNPRLDLERRSYRYYRNAVERHWDPHEIDLSTDREAIAALPDPEFEGLRRTLALFGAGEEAVTEDLVPLASVLENVTDQLYVSTQLYDEAKHADYFERYWDTVITPEERRRGLEPTSPTDERWFPAAYVELLERNERAMHRLLTEDTLENRARAYCHYHLTIEGILAQTGYYSVQAEFTREAAPSMPGLVEGFSRIREDEGRHVGFGMWKLKTLVHGRGVDPELIEETVAELADLTTGVVSEATVDDSGSVGAKLTAYATRKHAERMDQILDDSTAFPSVDELVSLESK</sequence>
<dbReference type="InterPro" id="IPR012348">
    <property type="entry name" value="RNR-like"/>
</dbReference>